<dbReference type="PATRIC" id="fig|1348663.4.peg.3674"/>
<reference evidence="1 2" key="1">
    <citation type="submission" date="2014-05" db="EMBL/GenBank/DDBJ databases">
        <title>Draft Genome Sequence of Kitasatospora cheerisanensis KCTC 2395.</title>
        <authorList>
            <person name="Nam D.H."/>
        </authorList>
    </citation>
    <scope>NUCLEOTIDE SEQUENCE [LARGE SCALE GENOMIC DNA]</scope>
    <source>
        <strain evidence="1 2">KCTC 2395</strain>
    </source>
</reference>
<name>A0A066YVK8_9ACTN</name>
<organism evidence="1 2">
    <name type="scientific">Kitasatospora cheerisanensis KCTC 2395</name>
    <dbReference type="NCBI Taxonomy" id="1348663"/>
    <lineage>
        <taxon>Bacteria</taxon>
        <taxon>Bacillati</taxon>
        <taxon>Actinomycetota</taxon>
        <taxon>Actinomycetes</taxon>
        <taxon>Kitasatosporales</taxon>
        <taxon>Streptomycetaceae</taxon>
        <taxon>Kitasatospora</taxon>
    </lineage>
</organism>
<dbReference type="OrthoDB" id="3861044at2"/>
<comment type="caution">
    <text evidence="1">The sequence shown here is derived from an EMBL/GenBank/DDBJ whole genome shotgun (WGS) entry which is preliminary data.</text>
</comment>
<dbReference type="AlphaFoldDB" id="A0A066YVK8"/>
<dbReference type="RefSeq" id="WP_035864214.1">
    <property type="nucleotide sequence ID" value="NZ_KK853997.1"/>
</dbReference>
<dbReference type="EMBL" id="JNBY01000093">
    <property type="protein sequence ID" value="KDN84024.1"/>
    <property type="molecule type" value="Genomic_DNA"/>
</dbReference>
<sequence length="495" mass="52908">MAYDGTRFQYLESIDSTRTAWAGPGRRGEGPAEELQIFTEVLMTLALGRDVVVPQSYAFDSFGFQRVAAAVLRARDSATAGEHPFRPHLFGAHSYEEAVAGILARTVDPANPFLSCLLPELNDPAAYGLDPGDVREQAADFDRLLNAEWLGPERADGLALVRDEFRHLPRVAARPPARLYSLGELVVSAVDETSPMGRAVADLPEPYREVHATLAAAIRRLGTDRPQAFHHRSRLRLPLPWPGDPAGRTPEEIAGGPEPLGLLVEFVDTLYNLTVADSIGIADTTLSTGLGRDSDRLAARALAQELALAQYRTRAHPAERIAPAVGDTGTEPLFEVKVDAAVGLADERVQARMAALRTAATDAVGALLQARAERGRAAKSPFWQGLERLHTAEDPLSARKALDAHLARVAAVLGDRTGLAPIGGLAVELVLTATGAVGPALATEVWKLPGLVGYPAMAAGAVGNVLYRKGKDSVARRLSTRRLACALGRIVDVRS</sequence>
<accession>A0A066YVK8</accession>
<keyword evidence="2" id="KW-1185">Reference proteome</keyword>
<protein>
    <submittedName>
        <fullName evidence="1">Uncharacterized protein</fullName>
    </submittedName>
</protein>
<dbReference type="Proteomes" id="UP000027178">
    <property type="component" value="Unassembled WGS sequence"/>
</dbReference>
<gene>
    <name evidence="1" type="ORF">KCH_38150</name>
</gene>
<evidence type="ECO:0000313" key="1">
    <source>
        <dbReference type="EMBL" id="KDN84024.1"/>
    </source>
</evidence>
<proteinExistence type="predicted"/>
<evidence type="ECO:0000313" key="2">
    <source>
        <dbReference type="Proteomes" id="UP000027178"/>
    </source>
</evidence>
<dbReference type="HOGENOM" id="CLU_550716_0_0_11"/>